<reference evidence="2 3" key="1">
    <citation type="journal article" date="2020" name="BMC Genomics">
        <title>Intraspecific diversification of the crop wild relative Brassica cretica Lam. using demographic model selection.</title>
        <authorList>
            <person name="Kioukis A."/>
            <person name="Michalopoulou V.A."/>
            <person name="Briers L."/>
            <person name="Pirintsos S."/>
            <person name="Studholme D.J."/>
            <person name="Pavlidis P."/>
            <person name="Sarris P.F."/>
        </authorList>
    </citation>
    <scope>NUCLEOTIDE SEQUENCE [LARGE SCALE GENOMIC DNA]</scope>
    <source>
        <strain evidence="3">cv. PFS-1207/04</strain>
    </source>
</reference>
<name>A0ABQ7CS60_BRACR</name>
<evidence type="ECO:0000313" key="2">
    <source>
        <dbReference type="EMBL" id="KAF3562169.1"/>
    </source>
</evidence>
<dbReference type="Proteomes" id="UP000266723">
    <property type="component" value="Unassembled WGS sequence"/>
</dbReference>
<accession>A0ABQ7CS60</accession>
<evidence type="ECO:0000256" key="1">
    <source>
        <dbReference type="SAM" id="MobiDB-lite"/>
    </source>
</evidence>
<feature type="compositionally biased region" description="Basic and acidic residues" evidence="1">
    <location>
        <begin position="29"/>
        <end position="41"/>
    </location>
</feature>
<organism evidence="2 3">
    <name type="scientific">Brassica cretica</name>
    <name type="common">Mustard</name>
    <dbReference type="NCBI Taxonomy" id="69181"/>
    <lineage>
        <taxon>Eukaryota</taxon>
        <taxon>Viridiplantae</taxon>
        <taxon>Streptophyta</taxon>
        <taxon>Embryophyta</taxon>
        <taxon>Tracheophyta</taxon>
        <taxon>Spermatophyta</taxon>
        <taxon>Magnoliopsida</taxon>
        <taxon>eudicotyledons</taxon>
        <taxon>Gunneridae</taxon>
        <taxon>Pentapetalae</taxon>
        <taxon>rosids</taxon>
        <taxon>malvids</taxon>
        <taxon>Brassicales</taxon>
        <taxon>Brassicaceae</taxon>
        <taxon>Brassiceae</taxon>
        <taxon>Brassica</taxon>
    </lineage>
</organism>
<keyword evidence="3" id="KW-1185">Reference proteome</keyword>
<sequence>MVPESKMSSAEEREIEKEERKGKPIKKKPLGDIPKKPRENFHNQERINRGYPGCRIWKPHKVLDLVSSLEIIRAPGSIISKAPLKALSFVIFNKKSAVQEGQAPVYYKGTGPPPGSEYGSVLRGTQDIRIDQKDVSEASHFWKHDVLEARRLRRTTFLQHEVFRKTSFQRNIISKKLEAGREFSRTGSKHGGIEVLWENPKLDENPNFAHENGSGKIFGMDRGSAIAGKTEISCVFYLLQSISKTLKVELMSHKCCPASVCSFVDRCPSVTVDRYVGAFVDRC</sequence>
<protein>
    <submittedName>
        <fullName evidence="2">Uncharacterized protein</fullName>
    </submittedName>
</protein>
<evidence type="ECO:0000313" key="3">
    <source>
        <dbReference type="Proteomes" id="UP000266723"/>
    </source>
</evidence>
<proteinExistence type="predicted"/>
<gene>
    <name evidence="2" type="ORF">DY000_02016059</name>
</gene>
<feature type="region of interest" description="Disordered" evidence="1">
    <location>
        <begin position="1"/>
        <end position="41"/>
    </location>
</feature>
<feature type="compositionally biased region" description="Basic and acidic residues" evidence="1">
    <location>
        <begin position="9"/>
        <end position="22"/>
    </location>
</feature>
<dbReference type="EMBL" id="QGKV02000759">
    <property type="protein sequence ID" value="KAF3562169.1"/>
    <property type="molecule type" value="Genomic_DNA"/>
</dbReference>
<comment type="caution">
    <text evidence="2">The sequence shown here is derived from an EMBL/GenBank/DDBJ whole genome shotgun (WGS) entry which is preliminary data.</text>
</comment>